<comment type="similarity">
    <text evidence="2 11">Belongs to the sodium:solute symporter (SSF) (TC 2.A.21) family.</text>
</comment>
<feature type="transmembrane region" description="Helical" evidence="12">
    <location>
        <begin position="67"/>
        <end position="85"/>
    </location>
</feature>
<feature type="transmembrane region" description="Helical" evidence="12">
    <location>
        <begin position="268"/>
        <end position="290"/>
    </location>
</feature>
<organism evidence="13 14">
    <name type="scientific">Adineta ricciae</name>
    <name type="common">Rotifer</name>
    <dbReference type="NCBI Taxonomy" id="249248"/>
    <lineage>
        <taxon>Eukaryota</taxon>
        <taxon>Metazoa</taxon>
        <taxon>Spiralia</taxon>
        <taxon>Gnathifera</taxon>
        <taxon>Rotifera</taxon>
        <taxon>Eurotatoria</taxon>
        <taxon>Bdelloidea</taxon>
        <taxon>Adinetida</taxon>
        <taxon>Adinetidae</taxon>
        <taxon>Adineta</taxon>
    </lineage>
</organism>
<feature type="transmembrane region" description="Helical" evidence="12">
    <location>
        <begin position="173"/>
        <end position="196"/>
    </location>
</feature>
<proteinExistence type="inferred from homology"/>
<sequence length="568" mass="63607">MHLSWIDYGVSSIVLSELKDQIFILATARIYLILIVLSGGIGIHYACKRSKPTSTKEYLIADGQMKILPTAMSLLASFTSAISLLGTPVEIYYYGTMYVYSIFAWLIATLVTVKFFIPKFHYVGSVSIYAYFEKRFSLAVRILITCDYILVTILYISVALYGPCLAVSQVTGINIWMALVTCGVICTIYTSIVCLIDIGGLSKAFDILRDGNRIQFAVINFNPSIRYTIWSILIGHTFATIAQYACIQTQAQRYMCVKDTKAAQKVMWNAYIMNVIMYMFCIFIGCLLYAKYSQCDPLRAKLISRSDQMYPLFIIETLSRFPGLPGLWIASILSATLSTFSSGVNSLTTVIIEDIYKRLAKKRSTSADRELIISKVLSTAIGFLIILVTFVVSYTKNNIITIVIRINGTFSSPILGAYLLGFFSSRVKSRSILAAICLCFIFQTFILVGSMITVPPTDQHGGRLPTSVNKCVPSVNDTMPLTRNQRLSLLESLFSISPLWFNFNGTIMMIISGLIFTFIFDSNDTKEIDRSLLVSRKKIVSCQQTMERSDTHHNGEILLTDVVIEEEN</sequence>
<protein>
    <submittedName>
        <fullName evidence="13">Uncharacterized protein</fullName>
    </submittedName>
</protein>
<evidence type="ECO:0000256" key="3">
    <source>
        <dbReference type="ARBA" id="ARBA00022448"/>
    </source>
</evidence>
<dbReference type="GO" id="GO:0015293">
    <property type="term" value="F:symporter activity"/>
    <property type="evidence" value="ECO:0007669"/>
    <property type="project" value="TreeGrafter"/>
</dbReference>
<evidence type="ECO:0000256" key="5">
    <source>
        <dbReference type="ARBA" id="ARBA00022692"/>
    </source>
</evidence>
<evidence type="ECO:0000256" key="8">
    <source>
        <dbReference type="ARBA" id="ARBA00023065"/>
    </source>
</evidence>
<keyword evidence="6 12" id="KW-1133">Transmembrane helix</keyword>
<dbReference type="PANTHER" id="PTHR42985:SF40">
    <property type="entry name" value="LD47995P-RELATED"/>
    <property type="match status" value="1"/>
</dbReference>
<feature type="transmembrane region" description="Helical" evidence="12">
    <location>
        <begin position="432"/>
        <end position="454"/>
    </location>
</feature>
<comment type="subcellular location">
    <subcellularLocation>
        <location evidence="1">Cell membrane</location>
        <topology evidence="1">Multi-pass membrane protein</topology>
    </subcellularLocation>
</comment>
<keyword evidence="5 12" id="KW-0812">Transmembrane</keyword>
<feature type="transmembrane region" description="Helical" evidence="12">
    <location>
        <begin position="499"/>
        <end position="520"/>
    </location>
</feature>
<evidence type="ECO:0000256" key="9">
    <source>
        <dbReference type="ARBA" id="ARBA00023136"/>
    </source>
</evidence>
<feature type="transmembrane region" description="Helical" evidence="12">
    <location>
        <begin position="138"/>
        <end position="161"/>
    </location>
</feature>
<dbReference type="GO" id="GO:0005886">
    <property type="term" value="C:plasma membrane"/>
    <property type="evidence" value="ECO:0007669"/>
    <property type="project" value="UniProtKB-SubCell"/>
</dbReference>
<keyword evidence="14" id="KW-1185">Reference proteome</keyword>
<dbReference type="InterPro" id="IPR051163">
    <property type="entry name" value="Sodium:Solute_Symporter_SSF"/>
</dbReference>
<keyword evidence="10" id="KW-0739">Sodium transport</keyword>
<keyword evidence="9 12" id="KW-0472">Membrane</keyword>
<comment type="caution">
    <text evidence="13">The sequence shown here is derived from an EMBL/GenBank/DDBJ whole genome shotgun (WGS) entry which is preliminary data.</text>
</comment>
<evidence type="ECO:0000256" key="6">
    <source>
        <dbReference type="ARBA" id="ARBA00022989"/>
    </source>
</evidence>
<dbReference type="GO" id="GO:0006814">
    <property type="term" value="P:sodium ion transport"/>
    <property type="evidence" value="ECO:0007669"/>
    <property type="project" value="UniProtKB-KW"/>
</dbReference>
<dbReference type="PANTHER" id="PTHR42985">
    <property type="entry name" value="SODIUM-COUPLED MONOCARBOXYLATE TRANSPORTER"/>
    <property type="match status" value="1"/>
</dbReference>
<evidence type="ECO:0000313" key="13">
    <source>
        <dbReference type="EMBL" id="CAF1048524.1"/>
    </source>
</evidence>
<dbReference type="EMBL" id="CAJNOR010000973">
    <property type="protein sequence ID" value="CAF1048524.1"/>
    <property type="molecule type" value="Genomic_DNA"/>
</dbReference>
<keyword evidence="8" id="KW-0406">Ion transport</keyword>
<feature type="transmembrane region" description="Helical" evidence="12">
    <location>
        <begin position="327"/>
        <end position="352"/>
    </location>
</feature>
<feature type="transmembrane region" description="Helical" evidence="12">
    <location>
        <begin position="399"/>
        <end position="420"/>
    </location>
</feature>
<evidence type="ECO:0000256" key="10">
    <source>
        <dbReference type="ARBA" id="ARBA00023201"/>
    </source>
</evidence>
<name>A0A814K9L4_ADIRI</name>
<evidence type="ECO:0000256" key="7">
    <source>
        <dbReference type="ARBA" id="ARBA00023053"/>
    </source>
</evidence>
<evidence type="ECO:0000313" key="14">
    <source>
        <dbReference type="Proteomes" id="UP000663828"/>
    </source>
</evidence>
<evidence type="ECO:0000256" key="11">
    <source>
        <dbReference type="RuleBase" id="RU362091"/>
    </source>
</evidence>
<keyword evidence="4" id="KW-1003">Cell membrane</keyword>
<dbReference type="PROSITE" id="PS50283">
    <property type="entry name" value="NA_SOLUT_SYMP_3"/>
    <property type="match status" value="1"/>
</dbReference>
<dbReference type="Proteomes" id="UP000663828">
    <property type="component" value="Unassembled WGS sequence"/>
</dbReference>
<gene>
    <name evidence="13" type="ORF">XAT740_LOCUS15642</name>
</gene>
<feature type="transmembrane region" description="Helical" evidence="12">
    <location>
        <begin position="372"/>
        <end position="393"/>
    </location>
</feature>
<dbReference type="Pfam" id="PF00474">
    <property type="entry name" value="SSF"/>
    <property type="match status" value="2"/>
</dbReference>
<reference evidence="13" key="1">
    <citation type="submission" date="2021-02" db="EMBL/GenBank/DDBJ databases">
        <authorList>
            <person name="Nowell W R."/>
        </authorList>
    </citation>
    <scope>NUCLEOTIDE SEQUENCE</scope>
</reference>
<dbReference type="InterPro" id="IPR001734">
    <property type="entry name" value="Na/solute_symporter"/>
</dbReference>
<feature type="transmembrane region" description="Helical" evidence="12">
    <location>
        <begin position="91"/>
        <end position="117"/>
    </location>
</feature>
<accession>A0A814K9L4</accession>
<dbReference type="AlphaFoldDB" id="A0A814K9L4"/>
<dbReference type="InterPro" id="IPR038377">
    <property type="entry name" value="Na/Glc_symporter_sf"/>
</dbReference>
<feature type="transmembrane region" description="Helical" evidence="12">
    <location>
        <begin position="22"/>
        <end position="46"/>
    </location>
</feature>
<evidence type="ECO:0000256" key="12">
    <source>
        <dbReference type="SAM" id="Phobius"/>
    </source>
</evidence>
<evidence type="ECO:0000256" key="1">
    <source>
        <dbReference type="ARBA" id="ARBA00004651"/>
    </source>
</evidence>
<keyword evidence="7" id="KW-0915">Sodium</keyword>
<keyword evidence="3" id="KW-0813">Transport</keyword>
<dbReference type="Gene3D" id="1.20.1730.10">
    <property type="entry name" value="Sodium/glucose cotransporter"/>
    <property type="match status" value="2"/>
</dbReference>
<evidence type="ECO:0000256" key="4">
    <source>
        <dbReference type="ARBA" id="ARBA00022475"/>
    </source>
</evidence>
<evidence type="ECO:0000256" key="2">
    <source>
        <dbReference type="ARBA" id="ARBA00006434"/>
    </source>
</evidence>